<dbReference type="EMBL" id="UYRR01000260">
    <property type="protein sequence ID" value="VDK17700.1"/>
    <property type="molecule type" value="Genomic_DNA"/>
</dbReference>
<dbReference type="GO" id="GO:0006749">
    <property type="term" value="P:glutathione metabolic process"/>
    <property type="evidence" value="ECO:0007669"/>
    <property type="project" value="TreeGrafter"/>
</dbReference>
<dbReference type="CDD" id="cd03039">
    <property type="entry name" value="GST_N_Sigma_like"/>
    <property type="match status" value="1"/>
</dbReference>
<gene>
    <name evidence="9" type="ORF">ASIM_LOCUS428</name>
</gene>
<protein>
    <recommendedName>
        <fullName evidence="1">glutathione transferase</fullName>
        <ecNumber evidence="1">2.5.1.18</ecNumber>
    </recommendedName>
    <alternativeName>
        <fullName evidence="5">GST class-sigma</fullName>
    </alternativeName>
</protein>
<feature type="domain" description="GST C-terminal" evidence="8">
    <location>
        <begin position="127"/>
        <end position="250"/>
    </location>
</feature>
<dbReference type="InterPro" id="IPR004045">
    <property type="entry name" value="Glutathione_S-Trfase_N"/>
</dbReference>
<dbReference type="PROSITE" id="PS50404">
    <property type="entry name" value="GST_NTER"/>
    <property type="match status" value="1"/>
</dbReference>
<dbReference type="InterPro" id="IPR050213">
    <property type="entry name" value="GST_superfamily"/>
</dbReference>
<dbReference type="FunFam" id="3.40.30.10:FF:000258">
    <property type="entry name" value="Glutathione S-transferase"/>
    <property type="match status" value="1"/>
</dbReference>
<evidence type="ECO:0000256" key="2">
    <source>
        <dbReference type="ARBA" id="ARBA00022679"/>
    </source>
</evidence>
<dbReference type="EC" id="2.5.1.18" evidence="1"/>
<evidence type="ECO:0000256" key="5">
    <source>
        <dbReference type="ARBA" id="ARBA00078118"/>
    </source>
</evidence>
<sequence>VLVVAFCCCNIGSVYGTDSETTNDGQQGNTTYKLTYFNARFRAECARLIFAQAGVPYEDNRISHEEWEKIKPSAIFCLPSIKNERIEVRSSTPFGHLPLLEFDGNQLGESYAINRYLARTFGLAGNSSLEEAYIDSIASSFKDFFESTIKAVRALARKENVNASTMETIDKARGQFMPPLQKFLDKAGSGYVVGKSLSWADLLITEYLATIQSVIPDFLKNYPTVEKYVNDVRKLPNIAKWLEERPKTPY</sequence>
<accession>A0A0M3IZ45</accession>
<evidence type="ECO:0000313" key="10">
    <source>
        <dbReference type="Proteomes" id="UP000267096"/>
    </source>
</evidence>
<dbReference type="Gene3D" id="3.40.30.10">
    <property type="entry name" value="Glutaredoxin"/>
    <property type="match status" value="1"/>
</dbReference>
<comment type="similarity">
    <text evidence="3">Belongs to the GST superfamily. Sigma family.</text>
</comment>
<dbReference type="Gene3D" id="1.20.1050.10">
    <property type="match status" value="1"/>
</dbReference>
<feature type="chain" id="PRO_5043120666" description="glutathione transferase" evidence="6">
    <location>
        <begin position="17"/>
        <end position="250"/>
    </location>
</feature>
<evidence type="ECO:0000256" key="3">
    <source>
        <dbReference type="ARBA" id="ARBA00038317"/>
    </source>
</evidence>
<dbReference type="SFLD" id="SFLDS00019">
    <property type="entry name" value="Glutathione_Transferase_(cytos"/>
    <property type="match status" value="1"/>
</dbReference>
<dbReference type="CDD" id="cd03192">
    <property type="entry name" value="GST_C_Sigma_like"/>
    <property type="match status" value="1"/>
</dbReference>
<dbReference type="OrthoDB" id="414243at2759"/>
<dbReference type="PANTHER" id="PTHR11571:SF224">
    <property type="entry name" value="HEMATOPOIETIC PROSTAGLANDIN D SYNTHASE"/>
    <property type="match status" value="1"/>
</dbReference>
<dbReference type="SUPFAM" id="SSF52833">
    <property type="entry name" value="Thioredoxin-like"/>
    <property type="match status" value="1"/>
</dbReference>
<evidence type="ECO:0000256" key="4">
    <source>
        <dbReference type="ARBA" id="ARBA00047960"/>
    </source>
</evidence>
<dbReference type="PROSITE" id="PS50405">
    <property type="entry name" value="GST_CTER"/>
    <property type="match status" value="1"/>
</dbReference>
<dbReference type="WBParaSite" id="ASIM_0000052601-mRNA-1">
    <property type="protein sequence ID" value="ASIM_0000052601-mRNA-1"/>
    <property type="gene ID" value="ASIM_0000052601"/>
</dbReference>
<feature type="signal peptide" evidence="6">
    <location>
        <begin position="1"/>
        <end position="16"/>
    </location>
</feature>
<proteinExistence type="inferred from homology"/>
<dbReference type="Pfam" id="PF14497">
    <property type="entry name" value="GST_C_3"/>
    <property type="match status" value="1"/>
</dbReference>
<comment type="catalytic activity">
    <reaction evidence="4">
        <text>RX + glutathione = an S-substituted glutathione + a halide anion + H(+)</text>
        <dbReference type="Rhea" id="RHEA:16437"/>
        <dbReference type="ChEBI" id="CHEBI:15378"/>
        <dbReference type="ChEBI" id="CHEBI:16042"/>
        <dbReference type="ChEBI" id="CHEBI:17792"/>
        <dbReference type="ChEBI" id="CHEBI:57925"/>
        <dbReference type="ChEBI" id="CHEBI:90779"/>
        <dbReference type="EC" id="2.5.1.18"/>
    </reaction>
</comment>
<dbReference type="GO" id="GO:0005737">
    <property type="term" value="C:cytoplasm"/>
    <property type="evidence" value="ECO:0007669"/>
    <property type="project" value="UniProtKB-ARBA"/>
</dbReference>
<reference evidence="11" key="1">
    <citation type="submission" date="2017-02" db="UniProtKB">
        <authorList>
            <consortium name="WormBaseParasite"/>
        </authorList>
    </citation>
    <scope>IDENTIFICATION</scope>
</reference>
<dbReference type="SFLD" id="SFLDG01205">
    <property type="entry name" value="AMPS.1"/>
    <property type="match status" value="1"/>
</dbReference>
<evidence type="ECO:0000313" key="11">
    <source>
        <dbReference type="WBParaSite" id="ASIM_0000052601-mRNA-1"/>
    </source>
</evidence>
<evidence type="ECO:0000259" key="7">
    <source>
        <dbReference type="PROSITE" id="PS50404"/>
    </source>
</evidence>
<keyword evidence="10" id="KW-1185">Reference proteome</keyword>
<dbReference type="SFLD" id="SFLDG00363">
    <property type="entry name" value="AMPS_(cytGST):_Alpha-__Mu-__Pi"/>
    <property type="match status" value="1"/>
</dbReference>
<name>A0A0M3IZ45_ANISI</name>
<reference evidence="9 10" key="2">
    <citation type="submission" date="2018-11" db="EMBL/GenBank/DDBJ databases">
        <authorList>
            <consortium name="Pathogen Informatics"/>
        </authorList>
    </citation>
    <scope>NUCLEOTIDE SEQUENCE [LARGE SCALE GENOMIC DNA]</scope>
</reference>
<organism evidence="11">
    <name type="scientific">Anisakis simplex</name>
    <name type="common">Herring worm</name>
    <dbReference type="NCBI Taxonomy" id="6269"/>
    <lineage>
        <taxon>Eukaryota</taxon>
        <taxon>Metazoa</taxon>
        <taxon>Ecdysozoa</taxon>
        <taxon>Nematoda</taxon>
        <taxon>Chromadorea</taxon>
        <taxon>Rhabditida</taxon>
        <taxon>Spirurina</taxon>
        <taxon>Ascaridomorpha</taxon>
        <taxon>Ascaridoidea</taxon>
        <taxon>Anisakidae</taxon>
        <taxon>Anisakis</taxon>
        <taxon>Anisakis simplex complex</taxon>
    </lineage>
</organism>
<dbReference type="InterPro" id="IPR036249">
    <property type="entry name" value="Thioredoxin-like_sf"/>
</dbReference>
<dbReference type="SUPFAM" id="SSF47616">
    <property type="entry name" value="GST C-terminal domain-like"/>
    <property type="match status" value="1"/>
</dbReference>
<dbReference type="AlphaFoldDB" id="A0A0M3IZ45"/>
<dbReference type="FunFam" id="1.20.1050.10:FF:000031">
    <property type="entry name" value="Glutathione S-Transferase"/>
    <property type="match status" value="1"/>
</dbReference>
<evidence type="ECO:0000256" key="1">
    <source>
        <dbReference type="ARBA" id="ARBA00012452"/>
    </source>
</evidence>
<keyword evidence="2" id="KW-0808">Transferase</keyword>
<dbReference type="Proteomes" id="UP000267096">
    <property type="component" value="Unassembled WGS sequence"/>
</dbReference>
<evidence type="ECO:0000259" key="8">
    <source>
        <dbReference type="PROSITE" id="PS50405"/>
    </source>
</evidence>
<dbReference type="PANTHER" id="PTHR11571">
    <property type="entry name" value="GLUTATHIONE S-TRANSFERASE"/>
    <property type="match status" value="1"/>
</dbReference>
<evidence type="ECO:0000256" key="6">
    <source>
        <dbReference type="SAM" id="SignalP"/>
    </source>
</evidence>
<dbReference type="GO" id="GO:0004364">
    <property type="term" value="F:glutathione transferase activity"/>
    <property type="evidence" value="ECO:0007669"/>
    <property type="project" value="UniProtKB-EC"/>
</dbReference>
<feature type="domain" description="GST N-terminal" evidence="7">
    <location>
        <begin position="30"/>
        <end position="125"/>
    </location>
</feature>
<keyword evidence="6" id="KW-0732">Signal</keyword>
<evidence type="ECO:0000313" key="9">
    <source>
        <dbReference type="EMBL" id="VDK17700.1"/>
    </source>
</evidence>
<dbReference type="InterPro" id="IPR004046">
    <property type="entry name" value="GST_C"/>
</dbReference>
<dbReference type="InterPro" id="IPR040079">
    <property type="entry name" value="Glutathione_S-Trfase"/>
</dbReference>
<dbReference type="InterPro" id="IPR036282">
    <property type="entry name" value="Glutathione-S-Trfase_C_sf"/>
</dbReference>
<dbReference type="InterPro" id="IPR010987">
    <property type="entry name" value="Glutathione-S-Trfase_C-like"/>
</dbReference>